<protein>
    <submittedName>
        <fullName evidence="1">Uncharacterized protein</fullName>
    </submittedName>
</protein>
<proteinExistence type="predicted"/>
<dbReference type="EMBL" id="AMCI01009697">
    <property type="protein sequence ID" value="EJW89115.1"/>
    <property type="molecule type" value="Genomic_DNA"/>
</dbReference>
<gene>
    <name evidence="1" type="ORF">EVA_22778</name>
</gene>
<reference evidence="1" key="1">
    <citation type="journal article" date="2012" name="PLoS ONE">
        <title>Gene sets for utilization of primary and secondary nutrition supplies in the distal gut of endangered iberian lynx.</title>
        <authorList>
            <person name="Alcaide M."/>
            <person name="Messina E."/>
            <person name="Richter M."/>
            <person name="Bargiela R."/>
            <person name="Peplies J."/>
            <person name="Huws S.A."/>
            <person name="Newbold C.J."/>
            <person name="Golyshin P.N."/>
            <person name="Simon M.A."/>
            <person name="Lopez G."/>
            <person name="Yakimov M.M."/>
            <person name="Ferrer M."/>
        </authorList>
    </citation>
    <scope>NUCLEOTIDE SEQUENCE</scope>
</reference>
<sequence length="57" mass="6451">NIHSLERAVEGVYATDKADWTSEGLQGKKLSEYQDIKCCLDSFENIVNENVAKYKAK</sequence>
<feature type="non-terminal residue" evidence="1">
    <location>
        <position position="1"/>
    </location>
</feature>
<organism evidence="1">
    <name type="scientific">gut metagenome</name>
    <dbReference type="NCBI Taxonomy" id="749906"/>
    <lineage>
        <taxon>unclassified sequences</taxon>
        <taxon>metagenomes</taxon>
        <taxon>organismal metagenomes</taxon>
    </lineage>
</organism>
<name>J9BNH0_9ZZZZ</name>
<comment type="caution">
    <text evidence="1">The sequence shown here is derived from an EMBL/GenBank/DDBJ whole genome shotgun (WGS) entry which is preliminary data.</text>
</comment>
<dbReference type="AlphaFoldDB" id="J9BNH0"/>
<evidence type="ECO:0000313" key="1">
    <source>
        <dbReference type="EMBL" id="EJW89115.1"/>
    </source>
</evidence>
<accession>J9BNH0</accession>